<dbReference type="Proteomes" id="UP001139104">
    <property type="component" value="Unassembled WGS sequence"/>
</dbReference>
<evidence type="ECO:0000313" key="2">
    <source>
        <dbReference type="Proteomes" id="UP001139104"/>
    </source>
</evidence>
<accession>A0ABS9Z3I0</accession>
<dbReference type="InterPro" id="IPR001623">
    <property type="entry name" value="DnaJ_domain"/>
</dbReference>
<dbReference type="CDD" id="cd06257">
    <property type="entry name" value="DnaJ"/>
    <property type="match status" value="1"/>
</dbReference>
<dbReference type="InterPro" id="IPR036869">
    <property type="entry name" value="J_dom_sf"/>
</dbReference>
<sequence>MADNPSFSAPSSAFESLLDRMEARDGAAARIAPPMEQERFQPCLTITMRQTFRVFAAIAAYGGQADDGAPPSRPDRVPLETHFARIRKELGAARSVEDLRRLRRTCALLVHPDRLPTAERPAAEKFMAEINAAIDRAIMNKSAARRSR</sequence>
<dbReference type="SUPFAM" id="SSF46565">
    <property type="entry name" value="Chaperone J-domain"/>
    <property type="match status" value="1"/>
</dbReference>
<gene>
    <name evidence="1" type="ORF">K2U94_05525</name>
</gene>
<name>A0ABS9Z3I0_9HYPH</name>
<protein>
    <submittedName>
        <fullName evidence="1">J domain-containing protein</fullName>
    </submittedName>
</protein>
<keyword evidence="2" id="KW-1185">Reference proteome</keyword>
<proteinExistence type="predicted"/>
<comment type="caution">
    <text evidence="1">The sequence shown here is derived from an EMBL/GenBank/DDBJ whole genome shotgun (WGS) entry which is preliminary data.</text>
</comment>
<dbReference type="EMBL" id="JAIVFP010000001">
    <property type="protein sequence ID" value="MCI4682229.1"/>
    <property type="molecule type" value="Genomic_DNA"/>
</dbReference>
<evidence type="ECO:0000313" key="1">
    <source>
        <dbReference type="EMBL" id="MCI4682229.1"/>
    </source>
</evidence>
<organism evidence="1 2">
    <name type="scientific">Candidatus Rhodoblastus alkanivorans</name>
    <dbReference type="NCBI Taxonomy" id="2954117"/>
    <lineage>
        <taxon>Bacteria</taxon>
        <taxon>Pseudomonadati</taxon>
        <taxon>Pseudomonadota</taxon>
        <taxon>Alphaproteobacteria</taxon>
        <taxon>Hyphomicrobiales</taxon>
        <taxon>Rhodoblastaceae</taxon>
        <taxon>Rhodoblastus</taxon>
    </lineage>
</organism>
<reference evidence="1" key="1">
    <citation type="journal article" date="2022" name="ISME J.">
        <title>Identification of active gaseous-alkane degraders at natural gas seeps.</title>
        <authorList>
            <person name="Farhan Ul Haque M."/>
            <person name="Hernandez M."/>
            <person name="Crombie A.T."/>
            <person name="Murrell J.C."/>
        </authorList>
    </citation>
    <scope>NUCLEOTIDE SEQUENCE</scope>
    <source>
        <strain evidence="1">PC2</strain>
    </source>
</reference>
<dbReference type="RefSeq" id="WP_243066257.1">
    <property type="nucleotide sequence ID" value="NZ_JAIVFK010000014.1"/>
</dbReference>